<keyword evidence="2" id="KW-1185">Reference proteome</keyword>
<dbReference type="AlphaFoldDB" id="A0A378WB61"/>
<evidence type="ECO:0000313" key="2">
    <source>
        <dbReference type="Proteomes" id="UP000254193"/>
    </source>
</evidence>
<name>A0A378WB61_NEILA</name>
<reference evidence="1 2" key="1">
    <citation type="submission" date="2018-06" db="EMBL/GenBank/DDBJ databases">
        <authorList>
            <consortium name="Pathogen Informatics"/>
            <person name="Doyle S."/>
        </authorList>
    </citation>
    <scope>NUCLEOTIDE SEQUENCE [LARGE SCALE GENOMIC DNA]</scope>
    <source>
        <strain evidence="1 2">NCTC10616</strain>
    </source>
</reference>
<protein>
    <submittedName>
        <fullName evidence="1">Uncharacterized protein</fullName>
    </submittedName>
</protein>
<dbReference type="EMBL" id="UGRO01000003">
    <property type="protein sequence ID" value="SUA30966.1"/>
    <property type="molecule type" value="Genomic_DNA"/>
</dbReference>
<dbReference type="Proteomes" id="UP000254193">
    <property type="component" value="Unassembled WGS sequence"/>
</dbReference>
<proteinExistence type="predicted"/>
<organism evidence="1 2">
    <name type="scientific">Neisseria lactamica</name>
    <dbReference type="NCBI Taxonomy" id="486"/>
    <lineage>
        <taxon>Bacteria</taxon>
        <taxon>Pseudomonadati</taxon>
        <taxon>Pseudomonadota</taxon>
        <taxon>Betaproteobacteria</taxon>
        <taxon>Neisseriales</taxon>
        <taxon>Neisseriaceae</taxon>
        <taxon>Neisseria</taxon>
    </lineage>
</organism>
<accession>A0A378WB61</accession>
<evidence type="ECO:0000313" key="1">
    <source>
        <dbReference type="EMBL" id="SUA30966.1"/>
    </source>
</evidence>
<sequence>MNHHGFDSGIDAAFVGDVSECNQTVQHIRIVGNQARGVEEHADLSVAYHATAFAAFAQNGGGNHVARLQFVNETLAQTVDQFGACGTHGFGNQRACQVRRMGNAGRMVLEGIDIAQFRARCGTPLPGRLRLRRSGWKWRNPANAAFRCRRLPIPRLWRAPTPKSVFPIVQNRADAAAVFVRQ</sequence>
<gene>
    <name evidence="1" type="ORF">NCTC10616_02038</name>
</gene>